<proteinExistence type="predicted"/>
<keyword evidence="3" id="KW-1185">Reference proteome</keyword>
<dbReference type="EMBL" id="OOIL02000956">
    <property type="protein sequence ID" value="VFQ70850.1"/>
    <property type="molecule type" value="Genomic_DNA"/>
</dbReference>
<sequence>MGTVCLKTNTGCGLTLRDVRHVPEFQFNLISAKRLDGDGYVSRLSEGKGDQSTAPPTDLSHKRLGHMIESCQNTLPEGGIPFLSIHSDHGGEDGEQCCGDDVAHDGDVLEPPHSENGVLPPRVPQIAIFERDCYREEVKKVH</sequence>
<name>A0A484L3I2_9ASTE</name>
<dbReference type="Proteomes" id="UP000595140">
    <property type="component" value="Unassembled WGS sequence"/>
</dbReference>
<evidence type="ECO:0000313" key="3">
    <source>
        <dbReference type="Proteomes" id="UP000595140"/>
    </source>
</evidence>
<organism evidence="2 3">
    <name type="scientific">Cuscuta campestris</name>
    <dbReference type="NCBI Taxonomy" id="132261"/>
    <lineage>
        <taxon>Eukaryota</taxon>
        <taxon>Viridiplantae</taxon>
        <taxon>Streptophyta</taxon>
        <taxon>Embryophyta</taxon>
        <taxon>Tracheophyta</taxon>
        <taxon>Spermatophyta</taxon>
        <taxon>Magnoliopsida</taxon>
        <taxon>eudicotyledons</taxon>
        <taxon>Gunneridae</taxon>
        <taxon>Pentapetalae</taxon>
        <taxon>asterids</taxon>
        <taxon>lamiids</taxon>
        <taxon>Solanales</taxon>
        <taxon>Convolvulaceae</taxon>
        <taxon>Cuscuteae</taxon>
        <taxon>Cuscuta</taxon>
        <taxon>Cuscuta subgen. Grammica</taxon>
        <taxon>Cuscuta sect. Cleistogrammica</taxon>
    </lineage>
</organism>
<feature type="domain" description="Retrovirus-related Pol polyprotein from transposon TNT 1-94-like beta-barrel" evidence="1">
    <location>
        <begin position="1"/>
        <end position="40"/>
    </location>
</feature>
<dbReference type="Pfam" id="PF22936">
    <property type="entry name" value="Pol_BBD"/>
    <property type="match status" value="1"/>
</dbReference>
<dbReference type="InterPro" id="IPR054722">
    <property type="entry name" value="PolX-like_BBD"/>
</dbReference>
<reference evidence="2 3" key="1">
    <citation type="submission" date="2018-04" db="EMBL/GenBank/DDBJ databases">
        <authorList>
            <person name="Vogel A."/>
        </authorList>
    </citation>
    <scope>NUCLEOTIDE SEQUENCE [LARGE SCALE GENOMIC DNA]</scope>
</reference>
<evidence type="ECO:0000313" key="2">
    <source>
        <dbReference type="EMBL" id="VFQ70850.1"/>
    </source>
</evidence>
<dbReference type="AlphaFoldDB" id="A0A484L3I2"/>
<accession>A0A484L3I2</accession>
<protein>
    <recommendedName>
        <fullName evidence="1">Retrovirus-related Pol polyprotein from transposon TNT 1-94-like beta-barrel domain-containing protein</fullName>
    </recommendedName>
</protein>
<gene>
    <name evidence="2" type="ORF">CCAM_LOCUS12626</name>
</gene>
<evidence type="ECO:0000259" key="1">
    <source>
        <dbReference type="Pfam" id="PF22936"/>
    </source>
</evidence>